<dbReference type="PROSITE" id="PS52016">
    <property type="entry name" value="TONB_DEPENDENT_REC_3"/>
    <property type="match status" value="1"/>
</dbReference>
<dbReference type="Gene3D" id="2.170.130.10">
    <property type="entry name" value="TonB-dependent receptor, plug domain"/>
    <property type="match status" value="1"/>
</dbReference>
<evidence type="ECO:0000256" key="1">
    <source>
        <dbReference type="ARBA" id="ARBA00004571"/>
    </source>
</evidence>
<comment type="subcellular location">
    <subcellularLocation>
        <location evidence="1 12">Cell outer membrane</location>
        <topology evidence="1 12">Multi-pass membrane protein</topology>
    </subcellularLocation>
</comment>
<sequence length="704" mass="78489">MKKLLRNKNKTFIYLLCPIILPIDYVVAADDLQLPTIEVSSTRTDTSVFDTPASVDIIEGKDIRDSKLQVNLSESLQGVAGVQIQNRNNYAQDLRLSIRGAGARSAFGVRGTRIYVDGIPASMPDGQGQISNIDLGSVDHIEVLKGPFSSLYGNSSGGVIQIFTEDGSDRPTVEGSTAMGSFNTYRNRVKGTGTTPTETGSFNYTLSGSHFSTTGYRDHSDTQKNLQNAKFSWQVDPDRKVSFVLNSVNLKAQDPLGVTRQQFKHDPKNADKAKQYDTRKKATQTQGGFLYEQNINEYNQLSAMLYYGVRDNVQYQSIPFGAQQNAGHAGGVIDFQRNYGGVDLRWTSHLSLADRPFTLISGISYDLMKDNRKGYENYIGTASNPIYGEKGQLRRKENNKLYNIDPYIQSAWQLASKWKLDTGVRYSTVRFKSNDKYLSNGDDSGSKTYHRILPMAALSYAITSDINLYASYAKGFETPTFTELSYRPDGNAGLNLSLSPSVSDNYELGTKIMLPRGMLSASLFQINTKDEIITAGSIGGRTTYKNGGKTRRNGFELAWNNNFAENIKTQVSYTWIDAYYRDNISTSIRSNNAIPGVAKQTFYGAIAWQPETGWYIGVDGQYMSKIYVTDDNSEAAPSYFTSSAYTGYTWKSSDRWTINGFVRIDNLLNRRYVGSVIVNEKNGYFYEPAAKRNWLVGSTVSFAF</sequence>
<dbReference type="Pfam" id="PF00593">
    <property type="entry name" value="TonB_dep_Rec_b-barrel"/>
    <property type="match status" value="1"/>
</dbReference>
<keyword evidence="10 12" id="KW-0472">Membrane</keyword>
<accession>A0A974NHP9</accession>
<keyword evidence="2 12" id="KW-0813">Transport</keyword>
<dbReference type="EMBL" id="CP067393">
    <property type="protein sequence ID" value="QQP86753.1"/>
    <property type="molecule type" value="Genomic_DNA"/>
</dbReference>
<feature type="domain" description="TonB-dependent receptor-like beta-barrel" evidence="14">
    <location>
        <begin position="228"/>
        <end position="667"/>
    </location>
</feature>
<dbReference type="Proteomes" id="UP000595278">
    <property type="component" value="Chromosome"/>
</dbReference>
<keyword evidence="4" id="KW-0410">Iron transport</keyword>
<dbReference type="CDD" id="cd01347">
    <property type="entry name" value="ligand_gated_channel"/>
    <property type="match status" value="1"/>
</dbReference>
<dbReference type="SUPFAM" id="SSF56935">
    <property type="entry name" value="Porins"/>
    <property type="match status" value="1"/>
</dbReference>
<proteinExistence type="inferred from homology"/>
<keyword evidence="3 12" id="KW-1134">Transmembrane beta strand</keyword>
<keyword evidence="6" id="KW-0732">Signal</keyword>
<keyword evidence="8" id="KW-0406">Ion transport</keyword>
<dbReference type="RefSeq" id="WP_201095135.1">
    <property type="nucleotide sequence ID" value="NZ_CP067393.1"/>
</dbReference>
<evidence type="ECO:0000259" key="15">
    <source>
        <dbReference type="Pfam" id="PF07715"/>
    </source>
</evidence>
<dbReference type="InterPro" id="IPR036942">
    <property type="entry name" value="Beta-barrel_TonB_sf"/>
</dbReference>
<gene>
    <name evidence="16" type="ORF">JHT90_05815</name>
</gene>
<evidence type="ECO:0000256" key="12">
    <source>
        <dbReference type="PROSITE-ProRule" id="PRU01360"/>
    </source>
</evidence>
<evidence type="ECO:0000256" key="10">
    <source>
        <dbReference type="ARBA" id="ARBA00023136"/>
    </source>
</evidence>
<dbReference type="Gene3D" id="2.40.170.20">
    <property type="entry name" value="TonB-dependent receptor, beta-barrel domain"/>
    <property type="match status" value="1"/>
</dbReference>
<dbReference type="GO" id="GO:0015344">
    <property type="term" value="F:siderophore uptake transmembrane transporter activity"/>
    <property type="evidence" value="ECO:0007669"/>
    <property type="project" value="TreeGrafter"/>
</dbReference>
<keyword evidence="16" id="KW-0675">Receptor</keyword>
<dbReference type="InterPro" id="IPR039426">
    <property type="entry name" value="TonB-dep_rcpt-like"/>
</dbReference>
<keyword evidence="17" id="KW-1185">Reference proteome</keyword>
<protein>
    <submittedName>
        <fullName evidence="16">TonB-dependent receptor</fullName>
    </submittedName>
</protein>
<keyword evidence="9 13" id="KW-0798">TonB box</keyword>
<dbReference type="AlphaFoldDB" id="A0A974NHP9"/>
<comment type="similarity">
    <text evidence="12 13">Belongs to the TonB-dependent receptor family.</text>
</comment>
<keyword evidence="7" id="KW-0408">Iron</keyword>
<reference evidence="16 17" key="1">
    <citation type="submission" date="2021-01" db="EMBL/GenBank/DDBJ databases">
        <title>Entomomonas sp. F2A isolated from a house cricket (Acheta domesticus).</title>
        <authorList>
            <person name="Spergser J."/>
            <person name="Busse H.-J."/>
        </authorList>
    </citation>
    <scope>NUCLEOTIDE SEQUENCE [LARGE SCALE GENOMIC DNA]</scope>
    <source>
        <strain evidence="16 17">F2A</strain>
    </source>
</reference>
<evidence type="ECO:0000256" key="8">
    <source>
        <dbReference type="ARBA" id="ARBA00023065"/>
    </source>
</evidence>
<evidence type="ECO:0000256" key="5">
    <source>
        <dbReference type="ARBA" id="ARBA00022692"/>
    </source>
</evidence>
<dbReference type="InterPro" id="IPR012910">
    <property type="entry name" value="Plug_dom"/>
</dbReference>
<evidence type="ECO:0000256" key="2">
    <source>
        <dbReference type="ARBA" id="ARBA00022448"/>
    </source>
</evidence>
<keyword evidence="11 12" id="KW-0998">Cell outer membrane</keyword>
<evidence type="ECO:0000256" key="9">
    <source>
        <dbReference type="ARBA" id="ARBA00023077"/>
    </source>
</evidence>
<dbReference type="GO" id="GO:0009279">
    <property type="term" value="C:cell outer membrane"/>
    <property type="evidence" value="ECO:0007669"/>
    <property type="project" value="UniProtKB-SubCell"/>
</dbReference>
<evidence type="ECO:0000256" key="6">
    <source>
        <dbReference type="ARBA" id="ARBA00022729"/>
    </source>
</evidence>
<evidence type="ECO:0000256" key="4">
    <source>
        <dbReference type="ARBA" id="ARBA00022496"/>
    </source>
</evidence>
<dbReference type="InterPro" id="IPR000531">
    <property type="entry name" value="Beta-barrel_TonB"/>
</dbReference>
<evidence type="ECO:0000313" key="16">
    <source>
        <dbReference type="EMBL" id="QQP86753.1"/>
    </source>
</evidence>
<dbReference type="InterPro" id="IPR037066">
    <property type="entry name" value="Plug_dom_sf"/>
</dbReference>
<dbReference type="KEGG" id="eaz:JHT90_05815"/>
<feature type="domain" description="TonB-dependent receptor plug" evidence="15">
    <location>
        <begin position="48"/>
        <end position="159"/>
    </location>
</feature>
<dbReference type="Pfam" id="PF07715">
    <property type="entry name" value="Plug"/>
    <property type="match status" value="1"/>
</dbReference>
<evidence type="ECO:0000256" key="3">
    <source>
        <dbReference type="ARBA" id="ARBA00022452"/>
    </source>
</evidence>
<evidence type="ECO:0000256" key="11">
    <source>
        <dbReference type="ARBA" id="ARBA00023237"/>
    </source>
</evidence>
<evidence type="ECO:0000256" key="7">
    <source>
        <dbReference type="ARBA" id="ARBA00023004"/>
    </source>
</evidence>
<evidence type="ECO:0000313" key="17">
    <source>
        <dbReference type="Proteomes" id="UP000595278"/>
    </source>
</evidence>
<keyword evidence="5 12" id="KW-0812">Transmembrane</keyword>
<evidence type="ECO:0000259" key="14">
    <source>
        <dbReference type="Pfam" id="PF00593"/>
    </source>
</evidence>
<dbReference type="PANTHER" id="PTHR32552">
    <property type="entry name" value="FERRICHROME IRON RECEPTOR-RELATED"/>
    <property type="match status" value="1"/>
</dbReference>
<dbReference type="PANTHER" id="PTHR32552:SF68">
    <property type="entry name" value="FERRICHROME OUTER MEMBRANE TRANSPORTER_PHAGE RECEPTOR"/>
    <property type="match status" value="1"/>
</dbReference>
<organism evidence="16 17">
    <name type="scientific">Entomomonas asaccharolytica</name>
    <dbReference type="NCBI Taxonomy" id="2785331"/>
    <lineage>
        <taxon>Bacteria</taxon>
        <taxon>Pseudomonadati</taxon>
        <taxon>Pseudomonadota</taxon>
        <taxon>Gammaproteobacteria</taxon>
        <taxon>Pseudomonadales</taxon>
        <taxon>Pseudomonadaceae</taxon>
        <taxon>Entomomonas</taxon>
    </lineage>
</organism>
<evidence type="ECO:0000256" key="13">
    <source>
        <dbReference type="RuleBase" id="RU003357"/>
    </source>
</evidence>
<name>A0A974NHP9_9GAMM</name>